<dbReference type="SMART" id="SM00138">
    <property type="entry name" value="MeTrc"/>
    <property type="match status" value="1"/>
</dbReference>
<dbReference type="GO" id="GO:0000156">
    <property type="term" value="F:phosphorelay response regulator activity"/>
    <property type="evidence" value="ECO:0007669"/>
    <property type="project" value="InterPro"/>
</dbReference>
<dbReference type="Gene3D" id="3.40.50.180">
    <property type="entry name" value="Methylesterase CheB, C-terminal domain"/>
    <property type="match status" value="1"/>
</dbReference>
<evidence type="ECO:0000313" key="3">
    <source>
        <dbReference type="Proteomes" id="UP000277766"/>
    </source>
</evidence>
<dbReference type="PANTHER" id="PTHR24422:SF27">
    <property type="entry name" value="PROTEIN-GLUTAMATE O-METHYLTRANSFERASE"/>
    <property type="match status" value="1"/>
</dbReference>
<dbReference type="Pfam" id="PF03705">
    <property type="entry name" value="CheR_N"/>
    <property type="match status" value="1"/>
</dbReference>
<name>A0A3S0KH00_9DEIO</name>
<protein>
    <recommendedName>
        <fullName evidence="1">CheR-type methyltransferase domain-containing protein</fullName>
    </recommendedName>
</protein>
<dbReference type="PANTHER" id="PTHR24422">
    <property type="entry name" value="CHEMOTAXIS PROTEIN METHYLTRANSFERASE"/>
    <property type="match status" value="1"/>
</dbReference>
<dbReference type="SUPFAM" id="SSF52738">
    <property type="entry name" value="Methylesterase CheB, C-terminal domain"/>
    <property type="match status" value="1"/>
</dbReference>
<dbReference type="GO" id="GO:0008984">
    <property type="term" value="F:protein-glutamate methylesterase activity"/>
    <property type="evidence" value="ECO:0007669"/>
    <property type="project" value="InterPro"/>
</dbReference>
<dbReference type="SMART" id="SM00091">
    <property type="entry name" value="PAS"/>
    <property type="match status" value="3"/>
</dbReference>
<dbReference type="GO" id="GO:0005737">
    <property type="term" value="C:cytoplasm"/>
    <property type="evidence" value="ECO:0007669"/>
    <property type="project" value="InterPro"/>
</dbReference>
<evidence type="ECO:0000259" key="1">
    <source>
        <dbReference type="PROSITE" id="PS50123"/>
    </source>
</evidence>
<feature type="domain" description="CheR-type methyltransferase" evidence="1">
    <location>
        <begin position="232"/>
        <end position="495"/>
    </location>
</feature>
<dbReference type="Pfam" id="PF01339">
    <property type="entry name" value="CheB_methylest"/>
    <property type="match status" value="1"/>
</dbReference>
<dbReference type="InterPro" id="IPR050903">
    <property type="entry name" value="Bact_Chemotaxis_MeTrfase"/>
</dbReference>
<accession>A0A3S0KH00</accession>
<dbReference type="AlphaFoldDB" id="A0A3S0KH00"/>
<dbReference type="InterPro" id="IPR029063">
    <property type="entry name" value="SAM-dependent_MTases_sf"/>
</dbReference>
<dbReference type="EMBL" id="RXPE01000002">
    <property type="protein sequence ID" value="RTR30320.1"/>
    <property type="molecule type" value="Genomic_DNA"/>
</dbReference>
<proteinExistence type="predicted"/>
<dbReference type="SUPFAM" id="SSF53335">
    <property type="entry name" value="S-adenosyl-L-methionine-dependent methyltransferases"/>
    <property type="match status" value="1"/>
</dbReference>
<dbReference type="Gene3D" id="3.40.50.150">
    <property type="entry name" value="Vaccinia Virus protein VP39"/>
    <property type="match status" value="1"/>
</dbReference>
<dbReference type="InterPro" id="IPR000673">
    <property type="entry name" value="Sig_transdc_resp-reg_Me-estase"/>
</dbReference>
<dbReference type="PRINTS" id="PR00996">
    <property type="entry name" value="CHERMTFRASE"/>
</dbReference>
<dbReference type="Pfam" id="PF13596">
    <property type="entry name" value="PAS_10"/>
    <property type="match status" value="1"/>
</dbReference>
<dbReference type="Pfam" id="PF01739">
    <property type="entry name" value="CheR"/>
    <property type="match status" value="1"/>
</dbReference>
<dbReference type="Proteomes" id="UP000277766">
    <property type="component" value="Unassembled WGS sequence"/>
</dbReference>
<reference evidence="2 3" key="1">
    <citation type="submission" date="2018-12" db="EMBL/GenBank/DDBJ databases">
        <title>Deinococcus radiophilus ATCC 27603 genome sequencing and assembly.</title>
        <authorList>
            <person name="Maclea K.S."/>
            <person name="Maynard C.R."/>
        </authorList>
    </citation>
    <scope>NUCLEOTIDE SEQUENCE [LARGE SCALE GENOMIC DNA]</scope>
    <source>
        <strain evidence="2 3">ATCC 27603</strain>
    </source>
</reference>
<dbReference type="InterPro" id="IPR000780">
    <property type="entry name" value="CheR_MeTrfase"/>
</dbReference>
<dbReference type="InterPro" id="IPR022642">
    <property type="entry name" value="CheR_C"/>
</dbReference>
<dbReference type="PROSITE" id="PS50123">
    <property type="entry name" value="CHER"/>
    <property type="match status" value="1"/>
</dbReference>
<dbReference type="SUPFAM" id="SSF47757">
    <property type="entry name" value="Chemotaxis receptor methyltransferase CheR, N-terminal domain"/>
    <property type="match status" value="1"/>
</dbReference>
<dbReference type="InterPro" id="IPR022641">
    <property type="entry name" value="CheR_N"/>
</dbReference>
<gene>
    <name evidence="2" type="ORF">EJ104_02110</name>
</gene>
<dbReference type="InterPro" id="IPR000014">
    <property type="entry name" value="PAS"/>
</dbReference>
<dbReference type="GO" id="GO:0008757">
    <property type="term" value="F:S-adenosylmethionine-dependent methyltransferase activity"/>
    <property type="evidence" value="ECO:0007669"/>
    <property type="project" value="InterPro"/>
</dbReference>
<dbReference type="InterPro" id="IPR035909">
    <property type="entry name" value="CheB_C"/>
</dbReference>
<evidence type="ECO:0000313" key="2">
    <source>
        <dbReference type="EMBL" id="RTR30320.1"/>
    </source>
</evidence>
<comment type="caution">
    <text evidence="2">The sequence shown here is derived from an EMBL/GenBank/DDBJ whole genome shotgun (WGS) entry which is preliminary data.</text>
</comment>
<dbReference type="OrthoDB" id="9816309at2"/>
<organism evidence="2 3">
    <name type="scientific">Deinococcus radiophilus</name>
    <dbReference type="NCBI Taxonomy" id="32062"/>
    <lineage>
        <taxon>Bacteria</taxon>
        <taxon>Thermotogati</taxon>
        <taxon>Deinococcota</taxon>
        <taxon>Deinococci</taxon>
        <taxon>Deinococcales</taxon>
        <taxon>Deinococcaceae</taxon>
        <taxon>Deinococcus</taxon>
    </lineage>
</organism>
<keyword evidence="3" id="KW-1185">Reference proteome</keyword>
<sequence length="967" mass="105183">MMSKVTTQSAFSEGAPLTGVVAILSEAQALDALEQCMAGLSTGLGRTYLLLVHGQRAAWLAPQLQRLLPIPVLVPAPQDKMTMQPDHLYVLSMQQGWTVQGNALWAKADGCTEDCAAELLLELAAQYGPDLKTVILAGQTELPGAADLRAVTQAGGQLLVLAPETSHYSRLPRSVLAQTRPTAVLGAEDLAVMLSAGPASSALTREQLGLLGTAQLPQPLDKVLASVTETARQHTGQDFAAYRWTTLLRRIDRRMQQLDLQTLGDYQRWLSNHPDEATALKDELLINGTRFFRDRPAFAALEEALRELVRRPDRDAATWRVWVPACSSGEEAYSIAMLLTEVLESEPLGAKGSPRHFQIFATDISPEYLDRARQGHYSQAAAQALTPERRARFLEQVSGGYRVRAELRQQIVFAQHDVIKDPPLTDLDLISCRNLVHYLRPEVQRQVLDGFAAGLRPAGLLLLGVSEPLSPTLVNEDIGLNFDVLDSAQSLFRRSSAVRPPSSSWLSHFVPAPELPGSTKPRPTALGIKALEALSTWTPPAAVVSAQGELLWLNHAASQWLGISVRPGAVLAGLLPAEVQAASQAVLSAAIHDRRRVQRAFGETGGFLSAEPLPQSAAYLVVFDGVAASLHSSGSGVGAASPSPLDQELSYSRAYIQDLLNERELLRSDLRAIQGDLLLTQETRRTLQDLLARQTALPPGRPDQHCAGEAAGPQPGQFTAGQWATMAQHLGLMSLCLDTEGRVQAFTPALAELLGLSNDSLQQPLPSLHTRLRDIDLTAVARQVVEHLTNLEQEVATPQGQWFHLRATPCVMDDVVGGVLINLAPLVAHAAQQDLEITEQQRNHLLHQLVLPVALLDDDLRVMALSRGLAEVLKIDPTLAPGQYLTDLLPARSMGTGWQQTLDNVRYSGRPGYLQLQLPSGHYQATLTRPHLADPEQPHRPADPVWLILDGPREPQQLLDPDALPFP</sequence>
<dbReference type="GO" id="GO:0006935">
    <property type="term" value="P:chemotaxis"/>
    <property type="evidence" value="ECO:0007669"/>
    <property type="project" value="InterPro"/>
</dbReference>